<dbReference type="OrthoDB" id="9807064at2"/>
<evidence type="ECO:0000256" key="1">
    <source>
        <dbReference type="ARBA" id="ARBA00022598"/>
    </source>
</evidence>
<sequence length="282" mass="30358">MPILWTPDIEGVTDAFSADHADASAILGPGEPCADRPDERVYLCGPCSSALDVAGYLAGQGCLDPWDSVLATRQWAGRGQMRRTWISQPGNLFAAWRLPMPPSSWQNMLSVLVGWVMCRGLGELGVPVTLKWPNDILLHGRKIGGILIEERGDVLLAGIGLNIASCPEDADLRRDHACVAANLGGLLRGVSIFGLWLRLVNFGRLRYSTELSDSTPLEFSQLIEPVLAYLGALVRVSDNRSSVCGTYAGVSPDGGIVLLADGERRVLHSGSLRPEGWSEGQI</sequence>
<keyword evidence="4" id="KW-1185">Reference proteome</keyword>
<accession>A0A8G2C511</accession>
<dbReference type="EMBL" id="FOTO01000012">
    <property type="protein sequence ID" value="SFM04899.1"/>
    <property type="molecule type" value="Genomic_DNA"/>
</dbReference>
<dbReference type="Pfam" id="PF03099">
    <property type="entry name" value="BPL_LplA_LipB"/>
    <property type="match status" value="1"/>
</dbReference>
<dbReference type="NCBIfam" id="TIGR00121">
    <property type="entry name" value="birA_ligase"/>
    <property type="match status" value="1"/>
</dbReference>
<organism evidence="3 4">
    <name type="scientific">Desulfomicrobium norvegicum (strain DSM 1741 / NCIMB 8310)</name>
    <name type="common">Desulfovibrio baculatus (strain Norway 4)</name>
    <name type="synonym">Desulfovibrio desulfuricans (strain Norway 4)</name>
    <dbReference type="NCBI Taxonomy" id="52561"/>
    <lineage>
        <taxon>Bacteria</taxon>
        <taxon>Pseudomonadati</taxon>
        <taxon>Thermodesulfobacteriota</taxon>
        <taxon>Desulfovibrionia</taxon>
        <taxon>Desulfovibrionales</taxon>
        <taxon>Desulfomicrobiaceae</taxon>
        <taxon>Desulfomicrobium</taxon>
    </lineage>
</organism>
<dbReference type="Proteomes" id="UP000199581">
    <property type="component" value="Unassembled WGS sequence"/>
</dbReference>
<comment type="caution">
    <text evidence="3">The sequence shown here is derived from an EMBL/GenBank/DDBJ whole genome shotgun (WGS) entry which is preliminary data.</text>
</comment>
<dbReference type="InterPro" id="IPR045864">
    <property type="entry name" value="aa-tRNA-synth_II/BPL/LPL"/>
</dbReference>
<evidence type="ECO:0000313" key="3">
    <source>
        <dbReference type="EMBL" id="SFM04899.1"/>
    </source>
</evidence>
<evidence type="ECO:0000313" key="4">
    <source>
        <dbReference type="Proteomes" id="UP000199581"/>
    </source>
</evidence>
<proteinExistence type="predicted"/>
<dbReference type="SUPFAM" id="SSF55681">
    <property type="entry name" value="Class II aaRS and biotin synthetases"/>
    <property type="match status" value="1"/>
</dbReference>
<dbReference type="InterPro" id="IPR004408">
    <property type="entry name" value="Biotin_CoA_COase_ligase"/>
</dbReference>
<protein>
    <submittedName>
        <fullName evidence="3">BirA family transcriptional regulator, biotin operon repressor / biotin-[acetyl-CoA-carboxylase] ligase</fullName>
    </submittedName>
</protein>
<dbReference type="AlphaFoldDB" id="A0A8G2C511"/>
<feature type="domain" description="BPL/LPL catalytic" evidence="2">
    <location>
        <begin position="35"/>
        <end position="211"/>
    </location>
</feature>
<dbReference type="InterPro" id="IPR004143">
    <property type="entry name" value="BPL_LPL_catalytic"/>
</dbReference>
<gene>
    <name evidence="3" type="ORF">SAMN05421830_112102</name>
</gene>
<dbReference type="Gene3D" id="3.30.930.10">
    <property type="entry name" value="Bira Bifunctional Protein, Domain 2"/>
    <property type="match status" value="1"/>
</dbReference>
<name>A0A8G2C511_DESNO</name>
<evidence type="ECO:0000259" key="2">
    <source>
        <dbReference type="PROSITE" id="PS51733"/>
    </source>
</evidence>
<dbReference type="GO" id="GO:0004077">
    <property type="term" value="F:biotin--[biotin carboxyl-carrier protein] ligase activity"/>
    <property type="evidence" value="ECO:0007669"/>
    <property type="project" value="InterPro"/>
</dbReference>
<dbReference type="RefSeq" id="WP_092193684.1">
    <property type="nucleotide sequence ID" value="NZ_FOTO01000012.1"/>
</dbReference>
<dbReference type="GO" id="GO:0005737">
    <property type="term" value="C:cytoplasm"/>
    <property type="evidence" value="ECO:0007669"/>
    <property type="project" value="TreeGrafter"/>
</dbReference>
<dbReference type="PANTHER" id="PTHR12835:SF5">
    <property type="entry name" value="BIOTIN--PROTEIN LIGASE"/>
    <property type="match status" value="1"/>
</dbReference>
<keyword evidence="1 3" id="KW-0436">Ligase</keyword>
<reference evidence="3 4" key="1">
    <citation type="submission" date="2016-10" db="EMBL/GenBank/DDBJ databases">
        <authorList>
            <person name="Varghese N."/>
            <person name="Submissions S."/>
        </authorList>
    </citation>
    <scope>NUCLEOTIDE SEQUENCE [LARGE SCALE GENOMIC DNA]</scope>
    <source>
        <strain evidence="3 4">DSM 1741</strain>
    </source>
</reference>
<dbReference type="PROSITE" id="PS51733">
    <property type="entry name" value="BPL_LPL_CATALYTIC"/>
    <property type="match status" value="1"/>
</dbReference>
<dbReference type="PANTHER" id="PTHR12835">
    <property type="entry name" value="BIOTIN PROTEIN LIGASE"/>
    <property type="match status" value="1"/>
</dbReference>